<sequence length="108" mass="12328">MPTYFVLRNQFPVQNTETIIIKLQPSSDAQKSAYQGEMGFFAVFPQPPHGMRKLTLQLLVTKRAYKRGFVFTRYRSSQVQLGKNQIPPSCILLCTNKSPSIKNTLCMN</sequence>
<dbReference type="EMBL" id="IACM01096874">
    <property type="protein sequence ID" value="LAB33286.1"/>
    <property type="molecule type" value="Transcribed_RNA"/>
</dbReference>
<evidence type="ECO:0000313" key="1">
    <source>
        <dbReference type="EMBL" id="LAB33286.1"/>
    </source>
</evidence>
<protein>
    <submittedName>
        <fullName evidence="1">Uncharacterized protein</fullName>
    </submittedName>
</protein>
<dbReference type="AlphaFoldDB" id="A0A2D4MKI5"/>
<reference evidence="1" key="2">
    <citation type="submission" date="2017-11" db="EMBL/GenBank/DDBJ databases">
        <title>Coralsnake Venomics: Analyses of Venom Gland Transcriptomes and Proteomes of Six Brazilian Taxa.</title>
        <authorList>
            <person name="Aird S.D."/>
            <person name="Jorge da Silva N."/>
            <person name="Qiu L."/>
            <person name="Villar-Briones A."/>
            <person name="Aparecida-Saddi V."/>
            <person name="Campos-Telles M.P."/>
            <person name="Grau M."/>
            <person name="Mikheyev A.S."/>
        </authorList>
    </citation>
    <scope>NUCLEOTIDE SEQUENCE</scope>
    <source>
        <tissue evidence="1">Venom_gland</tissue>
    </source>
</reference>
<name>A0A2D4MKI5_9SAUR</name>
<reference evidence="1" key="1">
    <citation type="submission" date="2017-07" db="EMBL/GenBank/DDBJ databases">
        <authorList>
            <person name="Mikheyev A."/>
            <person name="Grau M."/>
        </authorList>
    </citation>
    <scope>NUCLEOTIDE SEQUENCE</scope>
    <source>
        <tissue evidence="1">Venom_gland</tissue>
    </source>
</reference>
<accession>A0A2D4MKI5</accession>
<dbReference type="EMBL" id="IACM01096875">
    <property type="protein sequence ID" value="LAB33289.1"/>
    <property type="molecule type" value="Transcribed_RNA"/>
</dbReference>
<organism evidence="1">
    <name type="scientific">Micrurus spixii</name>
    <name type="common">Amazon coral snake</name>
    <dbReference type="NCBI Taxonomy" id="129469"/>
    <lineage>
        <taxon>Eukaryota</taxon>
        <taxon>Metazoa</taxon>
        <taxon>Chordata</taxon>
        <taxon>Craniata</taxon>
        <taxon>Vertebrata</taxon>
        <taxon>Euteleostomi</taxon>
        <taxon>Lepidosauria</taxon>
        <taxon>Squamata</taxon>
        <taxon>Bifurcata</taxon>
        <taxon>Unidentata</taxon>
        <taxon>Episquamata</taxon>
        <taxon>Toxicofera</taxon>
        <taxon>Serpentes</taxon>
        <taxon>Colubroidea</taxon>
        <taxon>Elapidae</taxon>
        <taxon>Elapinae</taxon>
        <taxon>Micrurus</taxon>
    </lineage>
</organism>
<dbReference type="EMBL" id="IACM01096876">
    <property type="protein sequence ID" value="LAB33292.1"/>
    <property type="molecule type" value="Transcribed_RNA"/>
</dbReference>
<proteinExistence type="predicted"/>